<dbReference type="InterPro" id="IPR013783">
    <property type="entry name" value="Ig-like_fold"/>
</dbReference>
<dbReference type="PANTHER" id="PTHR31476:SF3">
    <property type="entry name" value="UBIQUITIN CARBOXYL-TERMINAL HYDROLASE FAMILY PROTEIN"/>
    <property type="match status" value="1"/>
</dbReference>
<reference evidence="4 5" key="1">
    <citation type="submission" date="2021-07" db="EMBL/GenBank/DDBJ databases">
        <title>The Aristolochia fimbriata genome: insights into angiosperm evolution, floral development and chemical biosynthesis.</title>
        <authorList>
            <person name="Jiao Y."/>
        </authorList>
    </citation>
    <scope>NUCLEOTIDE SEQUENCE [LARGE SCALE GENOMIC DNA]</scope>
    <source>
        <strain evidence="4">IBCAS-2021</strain>
        <tissue evidence="4">Leaf</tissue>
    </source>
</reference>
<keyword evidence="5" id="KW-1185">Reference proteome</keyword>
<gene>
    <name evidence="4" type="ORF">H6P81_002078</name>
</gene>
<dbReference type="EMBL" id="JAINDJ010000002">
    <property type="protein sequence ID" value="KAG9457570.1"/>
    <property type="molecule type" value="Genomic_DNA"/>
</dbReference>
<evidence type="ECO:0000259" key="3">
    <source>
        <dbReference type="PROSITE" id="PS50202"/>
    </source>
</evidence>
<comment type="similarity">
    <text evidence="1">Belongs to the VAMP-associated protein (VAP) (TC 9.B.17) family.</text>
</comment>
<dbReference type="GO" id="GO:0003723">
    <property type="term" value="F:RNA binding"/>
    <property type="evidence" value="ECO:0007669"/>
    <property type="project" value="InterPro"/>
</dbReference>
<feature type="domain" description="MSP" evidence="3">
    <location>
        <begin position="5"/>
        <end position="125"/>
    </location>
</feature>
<sequence length="790" mass="89878">MTPEFLTIQPNELKFTFEVKKQSSCSVQLVNNTDQYVAYKVKTTSPKKYCVRPNIGVVLPNSICDFTVTMQAQRSAPEDMQCKDKFLIQSTVVPFGSTEEDITPAVFAKESGRFIQENKLRVVLVSPPHSPVLLPINGSLKQDSDFDAPVIRGAVKQESDLEAPVIKGAVRQEANFEAPLIGAAKQEPASEALITKGALKQEPVPEALISKEALKQEPPFEALLSNGASKKELAHEAVLQDQVPCNIEHPSVIEKKVEELIRKTRLMESELNGVIPRLTEAEKIIIRLREENSTVIQERDVLKHEVAILRSRKGAKVQVGFPFLFVCFVALREPFKEHGLLSSLRRVNSDIRCTASLPEVGTSKVTRSLRISSGKQNHPVQIPQRTCLKKRSFSPNIFVSSSFLDSTSPQSTGLGVYTQSAFFSNLSVVWRKDRDLDNAIEKDKLWRLCARVVKEVLNEPGQVIPVRYLEKRRERLRLPVKVKTFLKRNPGLFDIYLDRIKPKTEPVPFIRVGHRLHRFLNEEKLIREKNEPLLVAKLCKLLMMSKDKVVSADKLVHVKRDFGLPDDFLCNLVPRYPNHFRLVGCPGEGKSFLELVSWEADFAKSVIELRAEEESQLTGIRVRPSFNVNLPSGFFLKKEMREWVRDWMELPYVSPYTDGSHLDQASPEMEKRSVGVFHELLSLSILKRMAVPILGKFCEEYRFSNAFANTFTRHSGIFYVSLKGGLQTAMLREAYDKDELIDKDPLLAIKEKFVEMLAEGHREHLKQQRLMKENLQNEMKQAAMRNEETH</sequence>
<dbReference type="Proteomes" id="UP000825729">
    <property type="component" value="Unassembled WGS sequence"/>
</dbReference>
<dbReference type="InterPro" id="IPR021099">
    <property type="entry name" value="PORR_domain"/>
</dbReference>
<dbReference type="GO" id="GO:0005783">
    <property type="term" value="C:endoplasmic reticulum"/>
    <property type="evidence" value="ECO:0007669"/>
    <property type="project" value="UniProtKB-ARBA"/>
</dbReference>
<accession>A0AAV7FBJ0</accession>
<evidence type="ECO:0000313" key="5">
    <source>
        <dbReference type="Proteomes" id="UP000825729"/>
    </source>
</evidence>
<dbReference type="Pfam" id="PF00635">
    <property type="entry name" value="Motile_Sperm"/>
    <property type="match status" value="1"/>
</dbReference>
<dbReference type="InterPro" id="IPR045040">
    <property type="entry name" value="PORR_fam"/>
</dbReference>
<dbReference type="InterPro" id="IPR008962">
    <property type="entry name" value="PapD-like_sf"/>
</dbReference>
<dbReference type="SUPFAM" id="SSF49354">
    <property type="entry name" value="PapD-like"/>
    <property type="match status" value="1"/>
</dbReference>
<evidence type="ECO:0000313" key="4">
    <source>
        <dbReference type="EMBL" id="KAG9457570.1"/>
    </source>
</evidence>
<feature type="coiled-coil region" evidence="2">
    <location>
        <begin position="758"/>
        <end position="785"/>
    </location>
</feature>
<dbReference type="PROSITE" id="PS50202">
    <property type="entry name" value="MSP"/>
    <property type="match status" value="1"/>
</dbReference>
<dbReference type="AlphaFoldDB" id="A0AAV7FBJ0"/>
<name>A0AAV7FBJ0_ARIFI</name>
<dbReference type="Gene3D" id="2.60.40.10">
    <property type="entry name" value="Immunoglobulins"/>
    <property type="match status" value="1"/>
</dbReference>
<dbReference type="PANTHER" id="PTHR31476">
    <property type="entry name" value="PROTEIN WHAT'S THIS FACTOR 1 HOMOLOG, CHLOROPLASTIC"/>
    <property type="match status" value="1"/>
</dbReference>
<evidence type="ECO:0000256" key="1">
    <source>
        <dbReference type="ARBA" id="ARBA00008932"/>
    </source>
</evidence>
<comment type="caution">
    <text evidence="4">The sequence shown here is derived from an EMBL/GenBank/DDBJ whole genome shotgun (WGS) entry which is preliminary data.</text>
</comment>
<dbReference type="Pfam" id="PF11955">
    <property type="entry name" value="PORR"/>
    <property type="match status" value="1"/>
</dbReference>
<dbReference type="FunFam" id="2.60.40.10:FF:000813">
    <property type="entry name" value="Vesicle-associated protein 1-1"/>
    <property type="match status" value="1"/>
</dbReference>
<evidence type="ECO:0000256" key="2">
    <source>
        <dbReference type="SAM" id="Coils"/>
    </source>
</evidence>
<proteinExistence type="inferred from homology"/>
<organism evidence="4 5">
    <name type="scientific">Aristolochia fimbriata</name>
    <name type="common">White veined hardy Dutchman's pipe vine</name>
    <dbReference type="NCBI Taxonomy" id="158543"/>
    <lineage>
        <taxon>Eukaryota</taxon>
        <taxon>Viridiplantae</taxon>
        <taxon>Streptophyta</taxon>
        <taxon>Embryophyta</taxon>
        <taxon>Tracheophyta</taxon>
        <taxon>Spermatophyta</taxon>
        <taxon>Magnoliopsida</taxon>
        <taxon>Magnoliidae</taxon>
        <taxon>Piperales</taxon>
        <taxon>Aristolochiaceae</taxon>
        <taxon>Aristolochia</taxon>
    </lineage>
</organism>
<protein>
    <recommendedName>
        <fullName evidence="3">MSP domain-containing protein</fullName>
    </recommendedName>
</protein>
<dbReference type="InterPro" id="IPR000535">
    <property type="entry name" value="MSP_dom"/>
</dbReference>
<keyword evidence="2" id="KW-0175">Coiled coil</keyword>